<evidence type="ECO:0000259" key="1">
    <source>
        <dbReference type="Pfam" id="PF00270"/>
    </source>
</evidence>
<dbReference type="InterPro" id="IPR027417">
    <property type="entry name" value="P-loop_NTPase"/>
</dbReference>
<proteinExistence type="predicted"/>
<organism evidence="2 3">
    <name type="scientific">Mycena albidolilacea</name>
    <dbReference type="NCBI Taxonomy" id="1033008"/>
    <lineage>
        <taxon>Eukaryota</taxon>
        <taxon>Fungi</taxon>
        <taxon>Dikarya</taxon>
        <taxon>Basidiomycota</taxon>
        <taxon>Agaricomycotina</taxon>
        <taxon>Agaricomycetes</taxon>
        <taxon>Agaricomycetidae</taxon>
        <taxon>Agaricales</taxon>
        <taxon>Marasmiineae</taxon>
        <taxon>Mycenaceae</taxon>
        <taxon>Mycena</taxon>
    </lineage>
</organism>
<accession>A0AAD7F2U0</accession>
<dbReference type="SUPFAM" id="SSF52540">
    <property type="entry name" value="P-loop containing nucleoside triphosphate hydrolases"/>
    <property type="match status" value="1"/>
</dbReference>
<sequence>MKKLIPAWKDGLRGVQEDLASARLGGDDILCCTATGDGKSAAFSVPFYLGEVRNPVLYPAGLPTRSNPVGIVVTPTKGLAANIVSAVNSPSNLGTNGVIKVLELTRLAISAFAFFFFWSV</sequence>
<dbReference type="AlphaFoldDB" id="A0AAD7F2U0"/>
<dbReference type="EMBL" id="JARIHO010000002">
    <property type="protein sequence ID" value="KAJ7366079.1"/>
    <property type="molecule type" value="Genomic_DNA"/>
</dbReference>
<gene>
    <name evidence="2" type="ORF">DFH08DRAFT_679658</name>
</gene>
<keyword evidence="3" id="KW-1185">Reference proteome</keyword>
<dbReference type="Gene3D" id="3.40.50.300">
    <property type="entry name" value="P-loop containing nucleotide triphosphate hydrolases"/>
    <property type="match status" value="1"/>
</dbReference>
<comment type="caution">
    <text evidence="2">The sequence shown here is derived from an EMBL/GenBank/DDBJ whole genome shotgun (WGS) entry which is preliminary data.</text>
</comment>
<evidence type="ECO:0000313" key="3">
    <source>
        <dbReference type="Proteomes" id="UP001218218"/>
    </source>
</evidence>
<evidence type="ECO:0000313" key="2">
    <source>
        <dbReference type="EMBL" id="KAJ7366079.1"/>
    </source>
</evidence>
<dbReference type="GO" id="GO:0003676">
    <property type="term" value="F:nucleic acid binding"/>
    <property type="evidence" value="ECO:0007669"/>
    <property type="project" value="InterPro"/>
</dbReference>
<dbReference type="InterPro" id="IPR011545">
    <property type="entry name" value="DEAD/DEAH_box_helicase_dom"/>
</dbReference>
<feature type="domain" description="DEAD/DEAH-box helicase" evidence="1">
    <location>
        <begin position="15"/>
        <end position="92"/>
    </location>
</feature>
<protein>
    <recommendedName>
        <fullName evidence="1">DEAD/DEAH-box helicase domain-containing protein</fullName>
    </recommendedName>
</protein>
<reference evidence="2" key="1">
    <citation type="submission" date="2023-03" db="EMBL/GenBank/DDBJ databases">
        <title>Massive genome expansion in bonnet fungi (Mycena s.s.) driven by repeated elements and novel gene families across ecological guilds.</title>
        <authorList>
            <consortium name="Lawrence Berkeley National Laboratory"/>
            <person name="Harder C.B."/>
            <person name="Miyauchi S."/>
            <person name="Viragh M."/>
            <person name="Kuo A."/>
            <person name="Thoen E."/>
            <person name="Andreopoulos B."/>
            <person name="Lu D."/>
            <person name="Skrede I."/>
            <person name="Drula E."/>
            <person name="Henrissat B."/>
            <person name="Morin E."/>
            <person name="Kohler A."/>
            <person name="Barry K."/>
            <person name="LaButti K."/>
            <person name="Morin E."/>
            <person name="Salamov A."/>
            <person name="Lipzen A."/>
            <person name="Mereny Z."/>
            <person name="Hegedus B."/>
            <person name="Baldrian P."/>
            <person name="Stursova M."/>
            <person name="Weitz H."/>
            <person name="Taylor A."/>
            <person name="Grigoriev I.V."/>
            <person name="Nagy L.G."/>
            <person name="Martin F."/>
            <person name="Kauserud H."/>
        </authorList>
    </citation>
    <scope>NUCLEOTIDE SEQUENCE</scope>
    <source>
        <strain evidence="2">CBHHK002</strain>
    </source>
</reference>
<dbReference type="Pfam" id="PF00270">
    <property type="entry name" value="DEAD"/>
    <property type="match status" value="1"/>
</dbReference>
<dbReference type="Proteomes" id="UP001218218">
    <property type="component" value="Unassembled WGS sequence"/>
</dbReference>
<name>A0AAD7F2U0_9AGAR</name>
<dbReference type="GO" id="GO:0005524">
    <property type="term" value="F:ATP binding"/>
    <property type="evidence" value="ECO:0007669"/>
    <property type="project" value="InterPro"/>
</dbReference>